<gene>
    <name evidence="1" type="ORF">Amon02_000218100</name>
</gene>
<sequence>MFRDRTNLYLAYRRTFPHHATGSFDNNNSNNPDTRFDRLREEEEGLINNRSGLSPAPFRDDPSFDDLGANDTTVGVVTLPEEIVKLQTNSELMMEQIEDEVSQLGKLYKKNLLPGFKDTSEDEQKINELSFKITKDFQLVYKEISMLNDSKLFGGDSNSDELKRSQIMLIDNLKKKLALRTQELSTQFRKLQNSYIRYLKEDEDGDTSMSTGTTLQGSNRSYSPLNEMEASSNIESYSRKAIEESRHQLSQSQTLKQQQAGISDEYIQQREREIYAIAQSVLEISTIFKNLENIVIEQGTVLDRIDYNLNNSLVQFKKADKNLNKAETYQKQTRKCKCVLLLVLLIILGIMILLVKPRRTDHYIHDGGDSGNDKSGDNNDNDSDSNAGSGSGTGSGTGSTGIDSSKNIAVADTEDVLVESTKGDVSLSDANTDKGEVIANKFNKPSSLTGEKGTAAKGTGTGTADVDQVNEYQVEDEYDDEYDADVYHILI</sequence>
<organism evidence="1 2">
    <name type="scientific">Ambrosiozyma monospora</name>
    <name type="common">Yeast</name>
    <name type="synonym">Endomycopsis monosporus</name>
    <dbReference type="NCBI Taxonomy" id="43982"/>
    <lineage>
        <taxon>Eukaryota</taxon>
        <taxon>Fungi</taxon>
        <taxon>Dikarya</taxon>
        <taxon>Ascomycota</taxon>
        <taxon>Saccharomycotina</taxon>
        <taxon>Pichiomycetes</taxon>
        <taxon>Pichiales</taxon>
        <taxon>Pichiaceae</taxon>
        <taxon>Ambrosiozyma</taxon>
    </lineage>
</organism>
<evidence type="ECO:0000313" key="2">
    <source>
        <dbReference type="Proteomes" id="UP001165064"/>
    </source>
</evidence>
<protein>
    <submittedName>
        <fullName evidence="1">Unnamed protein product</fullName>
    </submittedName>
</protein>
<dbReference type="Proteomes" id="UP001165064">
    <property type="component" value="Unassembled WGS sequence"/>
</dbReference>
<dbReference type="EMBL" id="BSXS01001223">
    <property type="protein sequence ID" value="GME75491.1"/>
    <property type="molecule type" value="Genomic_DNA"/>
</dbReference>
<name>A0ACB5SWS0_AMBMO</name>
<reference evidence="1" key="1">
    <citation type="submission" date="2023-04" db="EMBL/GenBank/DDBJ databases">
        <title>Ambrosiozyma monospora NBRC 10751.</title>
        <authorList>
            <person name="Ichikawa N."/>
            <person name="Sato H."/>
            <person name="Tonouchi N."/>
        </authorList>
    </citation>
    <scope>NUCLEOTIDE SEQUENCE</scope>
    <source>
        <strain evidence="1">NBRC 10751</strain>
    </source>
</reference>
<evidence type="ECO:0000313" key="1">
    <source>
        <dbReference type="EMBL" id="GME75491.1"/>
    </source>
</evidence>
<proteinExistence type="predicted"/>
<keyword evidence="2" id="KW-1185">Reference proteome</keyword>
<accession>A0ACB5SWS0</accession>
<comment type="caution">
    <text evidence="1">The sequence shown here is derived from an EMBL/GenBank/DDBJ whole genome shotgun (WGS) entry which is preliminary data.</text>
</comment>